<protein>
    <submittedName>
        <fullName evidence="1">Uncharacterized protein</fullName>
    </submittedName>
</protein>
<gene>
    <name evidence="1" type="ORF">Y5W_00209</name>
</gene>
<reference evidence="1 2" key="1">
    <citation type="submission" date="2012-09" db="EMBL/GenBank/DDBJ databases">
        <title>Genome Sequence of alkane-degrading Bacterium Alcanivorax sp. 521-1.</title>
        <authorList>
            <person name="Lai Q."/>
            <person name="Shao Z."/>
        </authorList>
    </citation>
    <scope>NUCLEOTIDE SEQUENCE [LARGE SCALE GENOMIC DNA]</scope>
    <source>
        <strain evidence="1 2">521-1</strain>
    </source>
</reference>
<comment type="caution">
    <text evidence="1">The sequence shown here is derived from an EMBL/GenBank/DDBJ whole genome shotgun (WGS) entry which is preliminary data.</text>
</comment>
<dbReference type="EMBL" id="ARXX01000002">
    <property type="protein sequence ID" value="MBF5054915.1"/>
    <property type="molecule type" value="Genomic_DNA"/>
</dbReference>
<evidence type="ECO:0000313" key="1">
    <source>
        <dbReference type="EMBL" id="MBF5054915.1"/>
    </source>
</evidence>
<proteinExistence type="predicted"/>
<evidence type="ECO:0000313" key="2">
    <source>
        <dbReference type="Proteomes" id="UP000662703"/>
    </source>
</evidence>
<keyword evidence="2" id="KW-1185">Reference proteome</keyword>
<name>A0ABS0ALJ5_9GAMM</name>
<sequence>MKKALWVAVIVAIPALLIIGLQDEPLNARAKAWLADAPTESRAYDCLLGLGATPDQDGCAVGAAFRRSNRLLETDPPGGSAAPLMDQPLLCRYREAGCLRRQQASPAESRALLSRHAVLRQRYLHVLSLDDFAELTPATLEARFPPYSLLMAGARLQSLAVASGAEDADTLPGEIDRLRDLLARPHNLISKMTVVAILEEKSRLAALLVQTGRMPNPLPTPLAQDERNMDEAFKAEFRLMANLFLRQLQRDNESVGLYQRLWLRAGLRPRMTVNRLTPLYRHYMTQATLPPKHVRARLSRCPPRESGRG</sequence>
<accession>A0ABS0ALJ5</accession>
<organism evidence="1 2">
    <name type="scientific">Alloalcanivorax profundimaris</name>
    <dbReference type="NCBI Taxonomy" id="2735259"/>
    <lineage>
        <taxon>Bacteria</taxon>
        <taxon>Pseudomonadati</taxon>
        <taxon>Pseudomonadota</taxon>
        <taxon>Gammaproteobacteria</taxon>
        <taxon>Oceanospirillales</taxon>
        <taxon>Alcanivoracaceae</taxon>
        <taxon>Alloalcanivorax</taxon>
    </lineage>
</organism>
<dbReference type="RefSeq" id="WP_194863857.1">
    <property type="nucleotide sequence ID" value="NZ_ARXX01000002.1"/>
</dbReference>
<dbReference type="Proteomes" id="UP000662703">
    <property type="component" value="Unassembled WGS sequence"/>
</dbReference>